<comment type="caution">
    <text evidence="3">The sequence shown here is derived from an EMBL/GenBank/DDBJ whole genome shotgun (WGS) entry which is preliminary data.</text>
</comment>
<name>K2NQB1_TRYCR</name>
<dbReference type="InterPro" id="IPR058392">
    <property type="entry name" value="DUF8079"/>
</dbReference>
<dbReference type="InterPro" id="IPR016024">
    <property type="entry name" value="ARM-type_fold"/>
</dbReference>
<proteinExistence type="predicted"/>
<dbReference type="SUPFAM" id="SSF48371">
    <property type="entry name" value="ARM repeat"/>
    <property type="match status" value="1"/>
</dbReference>
<protein>
    <recommendedName>
        <fullName evidence="2">PH-like domain-containing protein</fullName>
    </recommendedName>
</protein>
<dbReference type="Pfam" id="PF26290">
    <property type="entry name" value="DUF8079"/>
    <property type="match status" value="1"/>
</dbReference>
<dbReference type="Pfam" id="PF25405">
    <property type="entry name" value="PH_30"/>
    <property type="match status" value="1"/>
</dbReference>
<feature type="region of interest" description="Disordered" evidence="1">
    <location>
        <begin position="388"/>
        <end position="426"/>
    </location>
</feature>
<evidence type="ECO:0000313" key="3">
    <source>
        <dbReference type="EMBL" id="EKF31062.1"/>
    </source>
</evidence>
<dbReference type="EMBL" id="AHKC01011086">
    <property type="protein sequence ID" value="EKF31062.1"/>
    <property type="molecule type" value="Genomic_DNA"/>
</dbReference>
<evidence type="ECO:0000313" key="4">
    <source>
        <dbReference type="Proteomes" id="UP000007350"/>
    </source>
</evidence>
<dbReference type="InterPro" id="IPR057419">
    <property type="entry name" value="PH-like_2_kinetoplastida"/>
</dbReference>
<reference evidence="3 4" key="1">
    <citation type="journal article" date="2012" name="BMC Genomics">
        <title>Comparative genomic analysis of human infective Trypanosoma cruzi lineages with the bat-restricted subspecies T. cruzi marinkellei.</title>
        <authorList>
            <person name="Franzen O."/>
            <person name="Talavera-Lopez C."/>
            <person name="Ochaya S."/>
            <person name="Butler C.E."/>
            <person name="Messenger L.A."/>
            <person name="Lewis M.D."/>
            <person name="Llewellyn M.S."/>
            <person name="Marinkelle C.J."/>
            <person name="Tyler K.M."/>
            <person name="Miles M.A."/>
            <person name="Andersson B."/>
        </authorList>
    </citation>
    <scope>NUCLEOTIDE SEQUENCE [LARGE SCALE GENOMIC DNA]</scope>
    <source>
        <strain evidence="3 4">B7</strain>
    </source>
</reference>
<feature type="domain" description="PH-like" evidence="2">
    <location>
        <begin position="271"/>
        <end position="389"/>
    </location>
</feature>
<sequence>MKSRQPTKNRINMHDIIATPLGALPGAVDAILRRPENLDDVEVQSIFKEASFILLRAEEALASRDADAFCVLFKLFSEGLAHSAGSFAKGIATFGENGALLQTLRDIFRVVVEQRAFPVQCPAVIELVQVVGSLCDGSCIKDTCGALFMEGLVYMLDEMYRRSIEEAHAGFLAQRAAATALINLVKGSKQNKQRIISWDFLADCCALSVDVFFQLQCIELLFRLSRHNKSLLPRISSRLRPKVLDDIRQLPNDSTLLTKMMELLHNINAGREDILFFPLNHADVAHTTIMENTFSYFTMNYFVVLVTSSNADNVTIPYNSIRSVTLGKDGRVVFRLDEFPTKLEALLNRAAGEDTIVLFMTVDQLALFKDSRIRSWIVSALEAKKERKRNGARAGAGDGTEAVTKSTSHDAPIGGGTKRQRSDSLQLTGGDSHVLAVFQKIMKASDENASMVLEKMKQLINSKNESRQEEVAVILKASMNDIQRMVDEGHVTNDGVRDTLRGGVEENIQSIEQRLLDSQTKAAGVVEQLNVALQELKSSNTAIHEQIACIEIMLQQSLEVSREEEASMCKSLKAEGEESIERIEALLDRQLIGQSNPMSVISEFLRTSTAGSVL</sequence>
<dbReference type="Proteomes" id="UP000007350">
    <property type="component" value="Unassembled WGS sequence"/>
</dbReference>
<accession>K2NQB1</accession>
<keyword evidence="4" id="KW-1185">Reference proteome</keyword>
<dbReference type="AlphaFoldDB" id="K2NQB1"/>
<evidence type="ECO:0000256" key="1">
    <source>
        <dbReference type="SAM" id="MobiDB-lite"/>
    </source>
</evidence>
<gene>
    <name evidence="3" type="ORF">MOQ_005115</name>
</gene>
<evidence type="ECO:0000259" key="2">
    <source>
        <dbReference type="Pfam" id="PF25405"/>
    </source>
</evidence>
<organism evidence="3 4">
    <name type="scientific">Trypanosoma cruzi marinkellei</name>
    <dbReference type="NCBI Taxonomy" id="85056"/>
    <lineage>
        <taxon>Eukaryota</taxon>
        <taxon>Discoba</taxon>
        <taxon>Euglenozoa</taxon>
        <taxon>Kinetoplastea</taxon>
        <taxon>Metakinetoplastina</taxon>
        <taxon>Trypanosomatida</taxon>
        <taxon>Trypanosomatidae</taxon>
        <taxon>Trypanosoma</taxon>
        <taxon>Schizotrypanum</taxon>
    </lineage>
</organism>
<dbReference type="OrthoDB" id="276167at2759"/>